<organism evidence="2 3">
    <name type="scientific">Pelagicoccus albus</name>
    <dbReference type="NCBI Taxonomy" id="415222"/>
    <lineage>
        <taxon>Bacteria</taxon>
        <taxon>Pseudomonadati</taxon>
        <taxon>Verrucomicrobiota</taxon>
        <taxon>Opitutia</taxon>
        <taxon>Puniceicoccales</taxon>
        <taxon>Pelagicoccaceae</taxon>
        <taxon>Pelagicoccus</taxon>
    </lineage>
</organism>
<keyword evidence="3" id="KW-1185">Reference proteome</keyword>
<dbReference type="AlphaFoldDB" id="A0A7X1B406"/>
<keyword evidence="1" id="KW-1133">Transmembrane helix</keyword>
<name>A0A7X1B406_9BACT</name>
<keyword evidence="1" id="KW-0472">Membrane</keyword>
<reference evidence="2 3" key="1">
    <citation type="submission" date="2020-07" db="EMBL/GenBank/DDBJ databases">
        <authorList>
            <person name="Feng X."/>
        </authorList>
    </citation>
    <scope>NUCLEOTIDE SEQUENCE [LARGE SCALE GENOMIC DNA]</scope>
    <source>
        <strain evidence="2 3">JCM23202</strain>
    </source>
</reference>
<feature type="transmembrane region" description="Helical" evidence="1">
    <location>
        <begin position="6"/>
        <end position="25"/>
    </location>
</feature>
<dbReference type="Pfam" id="PF13398">
    <property type="entry name" value="Peptidase_M50B"/>
    <property type="match status" value="1"/>
</dbReference>
<comment type="caution">
    <text evidence="2">The sequence shown here is derived from an EMBL/GenBank/DDBJ whole genome shotgun (WGS) entry which is preliminary data.</text>
</comment>
<keyword evidence="1" id="KW-0812">Transmembrane</keyword>
<feature type="transmembrane region" description="Helical" evidence="1">
    <location>
        <begin position="116"/>
        <end position="137"/>
    </location>
</feature>
<protein>
    <submittedName>
        <fullName evidence="2">M50 family metallopeptidase</fullName>
    </submittedName>
</protein>
<gene>
    <name evidence="2" type="ORF">H5P27_03660</name>
</gene>
<evidence type="ECO:0000313" key="2">
    <source>
        <dbReference type="EMBL" id="MBC2605132.1"/>
    </source>
</evidence>
<evidence type="ECO:0000256" key="1">
    <source>
        <dbReference type="SAM" id="Phobius"/>
    </source>
</evidence>
<dbReference type="RefSeq" id="WP_185659025.1">
    <property type="nucleotide sequence ID" value="NZ_CAWPOO010000006.1"/>
</dbReference>
<accession>A0A7X1B406</accession>
<proteinExistence type="predicted"/>
<dbReference type="InterPro" id="IPR049500">
    <property type="entry name" value="Peptidase_M50B-like"/>
</dbReference>
<evidence type="ECO:0000313" key="3">
    <source>
        <dbReference type="Proteomes" id="UP000526501"/>
    </source>
</evidence>
<dbReference type="Proteomes" id="UP000526501">
    <property type="component" value="Unassembled WGS sequence"/>
</dbReference>
<sequence length="166" mass="18262">MIPLAAKFLFLILCYALGIVGGVFLHELGHALVALCVTRQPIEMEIGKGPKCVSFGVGRLRIRLSLRGLRYGLTRYDRGRETRGRQALVALGGPMASLAALIGFGALTVNSQVGEWVWIFGLAATIANFRIFIVAIWPIEYRPEGEGGQVWLSDGLDLWHLLRSKQ</sequence>
<feature type="transmembrane region" description="Helical" evidence="1">
    <location>
        <begin position="88"/>
        <end position="110"/>
    </location>
</feature>
<dbReference type="EMBL" id="JACHVC010000006">
    <property type="protein sequence ID" value="MBC2605132.1"/>
    <property type="molecule type" value="Genomic_DNA"/>
</dbReference>